<dbReference type="Pfam" id="PF08666">
    <property type="entry name" value="SAF"/>
    <property type="match status" value="1"/>
</dbReference>
<organism evidence="3 4">
    <name type="scientific">Candidatus Segetimicrobium genomatis</name>
    <dbReference type="NCBI Taxonomy" id="2569760"/>
    <lineage>
        <taxon>Bacteria</taxon>
        <taxon>Bacillati</taxon>
        <taxon>Candidatus Sysuimicrobiota</taxon>
        <taxon>Candidatus Sysuimicrobiia</taxon>
        <taxon>Candidatus Sysuimicrobiales</taxon>
        <taxon>Candidatus Segetimicrobiaceae</taxon>
        <taxon>Candidatus Segetimicrobium</taxon>
    </lineage>
</organism>
<dbReference type="InterPro" id="IPR013974">
    <property type="entry name" value="SAF"/>
</dbReference>
<evidence type="ECO:0000313" key="3">
    <source>
        <dbReference type="EMBL" id="TMJ07945.1"/>
    </source>
</evidence>
<evidence type="ECO:0000256" key="1">
    <source>
        <dbReference type="ARBA" id="ARBA00023239"/>
    </source>
</evidence>
<dbReference type="PANTHER" id="PTHR30536">
    <property type="entry name" value="ALTRONATE/GALACTARATE DEHYDRATASE"/>
    <property type="match status" value="1"/>
</dbReference>
<name>A0A537LIW5_9BACT</name>
<feature type="domain" description="SAF" evidence="2">
    <location>
        <begin position="19"/>
        <end position="94"/>
    </location>
</feature>
<evidence type="ECO:0000259" key="2">
    <source>
        <dbReference type="SMART" id="SM00858"/>
    </source>
</evidence>
<dbReference type="PANTHER" id="PTHR30536:SF5">
    <property type="entry name" value="ALTRONATE DEHYDRATASE"/>
    <property type="match status" value="1"/>
</dbReference>
<dbReference type="InterPro" id="IPR052172">
    <property type="entry name" value="UxaA_altronate/galactarate_dh"/>
</dbReference>
<dbReference type="GO" id="GO:0016829">
    <property type="term" value="F:lyase activity"/>
    <property type="evidence" value="ECO:0007669"/>
    <property type="project" value="UniProtKB-KW"/>
</dbReference>
<protein>
    <submittedName>
        <fullName evidence="3">D-galactarate dehydratase</fullName>
    </submittedName>
</protein>
<dbReference type="GO" id="GO:0019698">
    <property type="term" value="P:D-galacturonate catabolic process"/>
    <property type="evidence" value="ECO:0007669"/>
    <property type="project" value="TreeGrafter"/>
</dbReference>
<dbReference type="CDD" id="cd11613">
    <property type="entry name" value="SAF_AH_GD"/>
    <property type="match status" value="1"/>
</dbReference>
<keyword evidence="1" id="KW-0456">Lyase</keyword>
<gene>
    <name evidence="3" type="ORF">E6H02_10725</name>
</gene>
<dbReference type="Proteomes" id="UP000320393">
    <property type="component" value="Unassembled WGS sequence"/>
</dbReference>
<feature type="non-terminal residue" evidence="3">
    <location>
        <position position="96"/>
    </location>
</feature>
<dbReference type="EMBL" id="VBAM01000438">
    <property type="protein sequence ID" value="TMJ07945.1"/>
    <property type="molecule type" value="Genomic_DNA"/>
</dbReference>
<dbReference type="Gene3D" id="2.30.130.110">
    <property type="match status" value="1"/>
</dbReference>
<evidence type="ECO:0000313" key="4">
    <source>
        <dbReference type="Proteomes" id="UP000320393"/>
    </source>
</evidence>
<proteinExistence type="predicted"/>
<dbReference type="AlphaFoldDB" id="A0A537LIW5"/>
<dbReference type="InterPro" id="IPR044144">
    <property type="entry name" value="SAF_UxaA/GarD"/>
</dbReference>
<reference evidence="3 4" key="1">
    <citation type="journal article" date="2019" name="Nat. Microbiol.">
        <title>Mediterranean grassland soil C-N compound turnover is dependent on rainfall and depth, and is mediated by genomically divergent microorganisms.</title>
        <authorList>
            <person name="Diamond S."/>
            <person name="Andeer P.F."/>
            <person name="Li Z."/>
            <person name="Crits-Christoph A."/>
            <person name="Burstein D."/>
            <person name="Anantharaman K."/>
            <person name="Lane K.R."/>
            <person name="Thomas B.C."/>
            <person name="Pan C."/>
            <person name="Northen T.R."/>
            <person name="Banfield J.F."/>
        </authorList>
    </citation>
    <scope>NUCLEOTIDE SEQUENCE [LARGE SCALE GENOMIC DNA]</scope>
    <source>
        <strain evidence="3">NP_5</strain>
    </source>
</reference>
<sequence>MAGPPSAARPSVLLLDARDTAAVALTPIQPGAAVEVRRGDETVRVVAETLIPFGHKIAVAPMGAGDPVVKYGEVIGYATAGIRPGQHVHVHNVRSD</sequence>
<accession>A0A537LIW5</accession>
<comment type="caution">
    <text evidence="3">The sequence shown here is derived from an EMBL/GenBank/DDBJ whole genome shotgun (WGS) entry which is preliminary data.</text>
</comment>
<dbReference type="SMART" id="SM00858">
    <property type="entry name" value="SAF"/>
    <property type="match status" value="1"/>
</dbReference>